<comment type="similarity">
    <text evidence="5">Belongs to the STT3 family.</text>
</comment>
<dbReference type="InterPro" id="IPR048999">
    <property type="entry name" value="STT3-PglB_core"/>
</dbReference>
<evidence type="ECO:0000256" key="15">
    <source>
        <dbReference type="ARBA" id="ARBA00023180"/>
    </source>
</evidence>
<dbReference type="GeneID" id="34454238"/>
<dbReference type="GO" id="GO:0018279">
    <property type="term" value="P:protein N-linked glycosylation via asparagine"/>
    <property type="evidence" value="ECO:0007669"/>
    <property type="project" value="TreeGrafter"/>
</dbReference>
<keyword evidence="15" id="KW-0325">Glycoprotein</keyword>
<dbReference type="UniPathway" id="UPA00378"/>
<protein>
    <recommendedName>
        <fullName evidence="19">Dolichyl-diphosphooligosaccharide--protein glycosyltransferase subunit STT3</fullName>
        <ecNumber evidence="6">2.4.99.18</ecNumber>
    </recommendedName>
</protein>
<dbReference type="GO" id="GO:0004579">
    <property type="term" value="F:dolichyl-diphosphooligosaccharide-protein glycotransferase activity"/>
    <property type="evidence" value="ECO:0007669"/>
    <property type="project" value="UniProtKB-EC"/>
</dbReference>
<keyword evidence="7" id="KW-0328">Glycosyltransferase</keyword>
<dbReference type="InterPro" id="IPR048307">
    <property type="entry name" value="STT3_N"/>
</dbReference>
<feature type="region of interest" description="Disordered" evidence="20">
    <location>
        <begin position="719"/>
        <end position="742"/>
    </location>
</feature>
<comment type="cofactor">
    <cofactor evidence="2">
        <name>Mg(2+)</name>
        <dbReference type="ChEBI" id="CHEBI:18420"/>
    </cofactor>
</comment>
<dbReference type="RefSeq" id="XP_022383920.1">
    <property type="nucleotide sequence ID" value="XM_022537976.1"/>
</dbReference>
<dbReference type="Proteomes" id="UP000179179">
    <property type="component" value="Unassembled WGS sequence"/>
</dbReference>
<feature type="domain" description="STT3/PglB/AglB core" evidence="23">
    <location>
        <begin position="537"/>
        <end position="586"/>
    </location>
</feature>
<feature type="domain" description="Oligosaccharyl transferase STT3 N-terminal" evidence="22">
    <location>
        <begin position="22"/>
        <end position="422"/>
    </location>
</feature>
<evidence type="ECO:0000256" key="7">
    <source>
        <dbReference type="ARBA" id="ARBA00022676"/>
    </source>
</evidence>
<reference evidence="24 25" key="1">
    <citation type="journal article" date="2016" name="Genome Biol. Evol.">
        <title>Draft genome sequence of an aflatoxigenic Aspergillus species, A. bombycis.</title>
        <authorList>
            <person name="Moore G.G."/>
            <person name="Mack B.M."/>
            <person name="Beltz S.B."/>
            <person name="Gilbert M.K."/>
        </authorList>
    </citation>
    <scope>NUCLEOTIDE SEQUENCE [LARGE SCALE GENOMIC DNA]</scope>
    <source>
        <strain evidence="25">NRRL 26010</strain>
    </source>
</reference>
<dbReference type="FunFam" id="3.40.50.12610:FF:000001">
    <property type="entry name" value="Dolichyl-diphosphooligosaccharide--protein glycosyltransferase subunit STT3B"/>
    <property type="match status" value="1"/>
</dbReference>
<feature type="transmembrane region" description="Helical" evidence="21">
    <location>
        <begin position="211"/>
        <end position="234"/>
    </location>
</feature>
<evidence type="ECO:0000256" key="18">
    <source>
        <dbReference type="ARBA" id="ARBA00059243"/>
    </source>
</evidence>
<evidence type="ECO:0000256" key="8">
    <source>
        <dbReference type="ARBA" id="ARBA00022679"/>
    </source>
</evidence>
<feature type="transmembrane region" description="Helical" evidence="21">
    <location>
        <begin position="91"/>
        <end position="107"/>
    </location>
</feature>
<dbReference type="GO" id="GO:0043687">
    <property type="term" value="P:post-translational protein modification"/>
    <property type="evidence" value="ECO:0007669"/>
    <property type="project" value="TreeGrafter"/>
</dbReference>
<keyword evidence="11" id="KW-0256">Endoplasmic reticulum</keyword>
<keyword evidence="16" id="KW-0464">Manganese</keyword>
<feature type="compositionally biased region" description="Basic residues" evidence="20">
    <location>
        <begin position="724"/>
        <end position="742"/>
    </location>
</feature>
<feature type="transmembrane region" description="Helical" evidence="21">
    <location>
        <begin position="469"/>
        <end position="488"/>
    </location>
</feature>
<evidence type="ECO:0000256" key="17">
    <source>
        <dbReference type="ARBA" id="ARBA00048829"/>
    </source>
</evidence>
<dbReference type="GO" id="GO:0008250">
    <property type="term" value="C:oligosaccharyltransferase complex"/>
    <property type="evidence" value="ECO:0007669"/>
    <property type="project" value="UniProtKB-ARBA"/>
</dbReference>
<keyword evidence="25" id="KW-1185">Reference proteome</keyword>
<evidence type="ECO:0000313" key="25">
    <source>
        <dbReference type="Proteomes" id="UP000179179"/>
    </source>
</evidence>
<sequence>MAETPVDALLKGNTGRNTRGLLRIIILVTIAAAAVSSRLFSVIRFESIIHEFDPWFNFRATKYLVQHGFESFWDWFDDRTWHPLGRVTGGTLYPGLMVTSGVIYHILRFLTIPVDIRNICVLLAPAFSGLTAFAMYLLTCEMSISPSAGLLAAAFMGITPGYISRSVAGSYDNEAIAIFLLVFTFFLWIKAVKNGSIMWGALTALFYGYMVSAWGGYVFITNLIPLHVFVLLCMGRYSSRLYISYTTWYALGTLASMQIPFVGFLPIRNSDHMSALGVFGLIQLVAFADFVRGFIPGKQFQRLLTAMVIVVFSVAFAGLVLLTVSGVIAPWSGRFYSLWDTGYAKIHIPIIASVSEHQPTAWPAFFFDLNLLIWLFPAGVYMCFRELKDEHVFVIIYAVLASYFAGVMVRLMLTLTPIVCVAAALALSTIIDTYVFASRGPSPQSKAQDEASTEGLRSTRNPVVGISSYISKAVVTSSVVIYLLLFVAHCTWVTSNAYSSPSVVLASRMPDGSQFIIDDYREAYYWLRQNTPDNAKIMSWWDYGYQIGGMADRPTLVDNNTWNNTHIATVGKAMSSREEVSYPILRQHDVDYVLVVFGGLLGYSGDDINKFLWMVRIAEGIWPDEVKERDYFTARGEYRVDDEATPTMRNSLMYKMSYYNYNALFQQGQAMDRVRGSRLPAEGPQLSTLQEAFTSENWIIRIYKVKDLDNLGRDHNSATAFERGHKRKRATKRKGPRVLRTE</sequence>
<feature type="transmembrane region" description="Helical" evidence="21">
    <location>
        <begin position="273"/>
        <end position="291"/>
    </location>
</feature>
<dbReference type="PANTHER" id="PTHR13872:SF1">
    <property type="entry name" value="DOLICHYL-DIPHOSPHOOLIGOSACCHARIDE--PROTEIN GLYCOSYLTRANSFERASE SUBUNIT STT3B"/>
    <property type="match status" value="1"/>
</dbReference>
<evidence type="ECO:0000256" key="11">
    <source>
        <dbReference type="ARBA" id="ARBA00022824"/>
    </source>
</evidence>
<comment type="catalytic activity">
    <reaction evidence="17">
        <text>a di-trans,poly-cis-dolichyl diphosphooligosaccharide + L-asparaginyl-[protein] = N(4)-(oligosaccharide-(1-&gt;4)-N-acetyl-beta-D-glucosaminyl-(1-&gt;4)-N-acetyl-beta-D-glucosaminyl)-L-asparaginyl-[protein] + a di-trans,poly-cis-dolichyl diphosphate + H(+)</text>
        <dbReference type="Rhea" id="RHEA:22980"/>
        <dbReference type="Rhea" id="RHEA-COMP:12804"/>
        <dbReference type="Rhea" id="RHEA-COMP:12805"/>
        <dbReference type="Rhea" id="RHEA-COMP:19506"/>
        <dbReference type="Rhea" id="RHEA-COMP:19509"/>
        <dbReference type="ChEBI" id="CHEBI:15378"/>
        <dbReference type="ChEBI" id="CHEBI:50347"/>
        <dbReference type="ChEBI" id="CHEBI:57497"/>
        <dbReference type="ChEBI" id="CHEBI:57570"/>
        <dbReference type="ChEBI" id="CHEBI:132529"/>
        <dbReference type="EC" id="2.4.99.18"/>
    </reaction>
</comment>
<evidence type="ECO:0000256" key="20">
    <source>
        <dbReference type="SAM" id="MobiDB-lite"/>
    </source>
</evidence>
<comment type="cofactor">
    <cofactor evidence="1">
        <name>Mn(2+)</name>
        <dbReference type="ChEBI" id="CHEBI:29035"/>
    </cofactor>
</comment>
<name>A0A1F7ZL70_9EURO</name>
<evidence type="ECO:0000256" key="5">
    <source>
        <dbReference type="ARBA" id="ARBA00010810"/>
    </source>
</evidence>
<evidence type="ECO:0000256" key="6">
    <source>
        <dbReference type="ARBA" id="ARBA00012605"/>
    </source>
</evidence>
<dbReference type="Pfam" id="PF21436">
    <property type="entry name" value="STT3-PglB_core"/>
    <property type="match status" value="1"/>
</dbReference>
<feature type="transmembrane region" description="Helical" evidence="21">
    <location>
        <begin position="21"/>
        <end position="43"/>
    </location>
</feature>
<evidence type="ECO:0000256" key="16">
    <source>
        <dbReference type="ARBA" id="ARBA00023211"/>
    </source>
</evidence>
<dbReference type="STRING" id="109264.A0A1F7ZL70"/>
<evidence type="ECO:0000256" key="13">
    <source>
        <dbReference type="ARBA" id="ARBA00022989"/>
    </source>
</evidence>
<organism evidence="24 25">
    <name type="scientific">Aspergillus bombycis</name>
    <dbReference type="NCBI Taxonomy" id="109264"/>
    <lineage>
        <taxon>Eukaryota</taxon>
        <taxon>Fungi</taxon>
        <taxon>Dikarya</taxon>
        <taxon>Ascomycota</taxon>
        <taxon>Pezizomycotina</taxon>
        <taxon>Eurotiomycetes</taxon>
        <taxon>Eurotiomycetidae</taxon>
        <taxon>Eurotiales</taxon>
        <taxon>Aspergillaceae</taxon>
        <taxon>Aspergillus</taxon>
    </lineage>
</organism>
<evidence type="ECO:0000256" key="10">
    <source>
        <dbReference type="ARBA" id="ARBA00022723"/>
    </source>
</evidence>
<keyword evidence="13 21" id="KW-1133">Transmembrane helix</keyword>
<comment type="caution">
    <text evidence="24">The sequence shown here is derived from an EMBL/GenBank/DDBJ whole genome shotgun (WGS) entry which is preliminary data.</text>
</comment>
<evidence type="ECO:0000256" key="14">
    <source>
        <dbReference type="ARBA" id="ARBA00023136"/>
    </source>
</evidence>
<keyword evidence="9 21" id="KW-0812">Transmembrane</keyword>
<dbReference type="PANTHER" id="PTHR13872">
    <property type="entry name" value="DOLICHYL-DIPHOSPHOOLIGOSACCHARIDE--PROTEIN GLYCOSYLTRANSFERASE SUBUNIT"/>
    <property type="match status" value="1"/>
</dbReference>
<evidence type="ECO:0000313" key="24">
    <source>
        <dbReference type="EMBL" id="OGM40203.1"/>
    </source>
</evidence>
<feature type="transmembrane region" description="Helical" evidence="21">
    <location>
        <begin position="175"/>
        <end position="191"/>
    </location>
</feature>
<keyword evidence="10" id="KW-0479">Metal-binding</keyword>
<evidence type="ECO:0000256" key="2">
    <source>
        <dbReference type="ARBA" id="ARBA00001946"/>
    </source>
</evidence>
<evidence type="ECO:0000259" key="22">
    <source>
        <dbReference type="Pfam" id="PF02516"/>
    </source>
</evidence>
<dbReference type="EC" id="2.4.99.18" evidence="6"/>
<comment type="function">
    <text evidence="18">Catalytic subunit of the oligosaccharyl transferase (OST) complex that catalyzes the initial transfer of a defined glycan (Glc(3)Man(9)GlcNAc(2) in eukaryotes) from the lipid carrier dolichol-pyrophosphate to an asparagine residue within an Asn-X-Ser/Thr consensus motif in nascent polypeptide chains, the first step in protein N-glycosylation. N-glycosylation occurs cotranslationally and the complex associates with the Sec61 complex at the channel-forming translocon complex that mediates protein translocation across the endoplasmic reticulum (ER). All subunits are required for a maximal enzyme activity. This subunit contains the active site and the acceptor peptide and donor lipid-linked oligosaccharide (LLO) binding pockets.</text>
</comment>
<dbReference type="EMBL" id="LYCR01000154">
    <property type="protein sequence ID" value="OGM40203.1"/>
    <property type="molecule type" value="Genomic_DNA"/>
</dbReference>
<feature type="transmembrane region" description="Helical" evidence="21">
    <location>
        <begin position="364"/>
        <end position="384"/>
    </location>
</feature>
<keyword evidence="14 21" id="KW-0472">Membrane</keyword>
<evidence type="ECO:0000259" key="23">
    <source>
        <dbReference type="Pfam" id="PF21436"/>
    </source>
</evidence>
<feature type="transmembrane region" description="Helical" evidence="21">
    <location>
        <begin position="246"/>
        <end position="267"/>
    </location>
</feature>
<feature type="transmembrane region" description="Helical" evidence="21">
    <location>
        <begin position="391"/>
        <end position="409"/>
    </location>
</feature>
<feature type="transmembrane region" description="Helical" evidence="21">
    <location>
        <begin position="144"/>
        <end position="163"/>
    </location>
</feature>
<comment type="pathway">
    <text evidence="4">Protein modification; protein glycosylation.</text>
</comment>
<dbReference type="InterPro" id="IPR003674">
    <property type="entry name" value="Oligo_trans_STT3"/>
</dbReference>
<dbReference type="Pfam" id="PF02516">
    <property type="entry name" value="STT3"/>
    <property type="match status" value="1"/>
</dbReference>
<feature type="transmembrane region" description="Helical" evidence="21">
    <location>
        <begin position="119"/>
        <end position="138"/>
    </location>
</feature>
<dbReference type="Gene3D" id="3.40.50.12610">
    <property type="match status" value="1"/>
</dbReference>
<evidence type="ECO:0000256" key="21">
    <source>
        <dbReference type="SAM" id="Phobius"/>
    </source>
</evidence>
<feature type="transmembrane region" description="Helical" evidence="21">
    <location>
        <begin position="303"/>
        <end position="329"/>
    </location>
</feature>
<evidence type="ECO:0000256" key="1">
    <source>
        <dbReference type="ARBA" id="ARBA00001936"/>
    </source>
</evidence>
<accession>A0A1F7ZL70</accession>
<comment type="subcellular location">
    <subcellularLocation>
        <location evidence="3">Endoplasmic reticulum membrane</location>
        <topology evidence="3">Multi-pass membrane protein</topology>
    </subcellularLocation>
</comment>
<evidence type="ECO:0000256" key="12">
    <source>
        <dbReference type="ARBA" id="ARBA00022842"/>
    </source>
</evidence>
<dbReference type="OrthoDB" id="10261066at2759"/>
<evidence type="ECO:0000256" key="19">
    <source>
        <dbReference type="ARBA" id="ARBA00067960"/>
    </source>
</evidence>
<evidence type="ECO:0000256" key="9">
    <source>
        <dbReference type="ARBA" id="ARBA00022692"/>
    </source>
</evidence>
<proteinExistence type="inferred from homology"/>
<dbReference type="GO" id="GO:0046872">
    <property type="term" value="F:metal ion binding"/>
    <property type="evidence" value="ECO:0007669"/>
    <property type="project" value="UniProtKB-KW"/>
</dbReference>
<gene>
    <name evidence="24" type="ORF">ABOM_010848</name>
</gene>
<keyword evidence="12" id="KW-0460">Magnesium</keyword>
<evidence type="ECO:0000256" key="3">
    <source>
        <dbReference type="ARBA" id="ARBA00004477"/>
    </source>
</evidence>
<keyword evidence="8 24" id="KW-0808">Transferase</keyword>
<feature type="transmembrane region" description="Helical" evidence="21">
    <location>
        <begin position="415"/>
        <end position="437"/>
    </location>
</feature>
<evidence type="ECO:0000256" key="4">
    <source>
        <dbReference type="ARBA" id="ARBA00004922"/>
    </source>
</evidence>
<dbReference type="AlphaFoldDB" id="A0A1F7ZL70"/>